<evidence type="ECO:0000256" key="1">
    <source>
        <dbReference type="SAM" id="MobiDB-lite"/>
    </source>
</evidence>
<feature type="region of interest" description="Disordered" evidence="1">
    <location>
        <begin position="56"/>
        <end position="95"/>
    </location>
</feature>
<dbReference type="EMBL" id="MTYJ01000813">
    <property type="protein sequence ID" value="OWA55458.1"/>
    <property type="molecule type" value="Genomic_DNA"/>
</dbReference>
<name>A0A9X6RPG5_HYPEX</name>
<evidence type="ECO:0000313" key="2">
    <source>
        <dbReference type="EMBL" id="OWA55458.1"/>
    </source>
</evidence>
<accession>A0A9X6RPG5</accession>
<dbReference type="Proteomes" id="UP000192578">
    <property type="component" value="Unassembled WGS sequence"/>
</dbReference>
<organism evidence="2 3">
    <name type="scientific">Hypsibius exemplaris</name>
    <name type="common">Freshwater tardigrade</name>
    <dbReference type="NCBI Taxonomy" id="2072580"/>
    <lineage>
        <taxon>Eukaryota</taxon>
        <taxon>Metazoa</taxon>
        <taxon>Ecdysozoa</taxon>
        <taxon>Tardigrada</taxon>
        <taxon>Eutardigrada</taxon>
        <taxon>Parachela</taxon>
        <taxon>Hypsibioidea</taxon>
        <taxon>Hypsibiidae</taxon>
        <taxon>Hypsibius</taxon>
    </lineage>
</organism>
<sequence>MTLTPCSGFRSPYQAMISFVGTMSSYMIISLSRAEFTPPEKLSLGIMYHVGITASTNEAGKPGGDQDESTLAFKKPVSEPPQQPSEESKAISFGT</sequence>
<keyword evidence="3" id="KW-1185">Reference proteome</keyword>
<dbReference type="AlphaFoldDB" id="A0A9X6RPG5"/>
<comment type="caution">
    <text evidence="2">The sequence shown here is derived from an EMBL/GenBank/DDBJ whole genome shotgun (WGS) entry which is preliminary data.</text>
</comment>
<reference evidence="3" key="1">
    <citation type="submission" date="2017-01" db="EMBL/GenBank/DDBJ databases">
        <title>Comparative genomics of anhydrobiosis in the tardigrade Hypsibius dujardini.</title>
        <authorList>
            <person name="Yoshida Y."/>
            <person name="Koutsovoulos G."/>
            <person name="Laetsch D."/>
            <person name="Stevens L."/>
            <person name="Kumar S."/>
            <person name="Horikawa D."/>
            <person name="Ishino K."/>
            <person name="Komine S."/>
            <person name="Tomita M."/>
            <person name="Blaxter M."/>
            <person name="Arakawa K."/>
        </authorList>
    </citation>
    <scope>NUCLEOTIDE SEQUENCE [LARGE SCALE GENOMIC DNA]</scope>
    <source>
        <strain evidence="3">Z151</strain>
    </source>
</reference>
<protein>
    <submittedName>
        <fullName evidence="2">Uncharacterized protein</fullName>
    </submittedName>
</protein>
<proteinExistence type="predicted"/>
<gene>
    <name evidence="2" type="ORF">BV898_19845</name>
</gene>
<evidence type="ECO:0000313" key="3">
    <source>
        <dbReference type="Proteomes" id="UP000192578"/>
    </source>
</evidence>